<evidence type="ECO:0000313" key="2">
    <source>
        <dbReference type="EMBL" id="KAE8408440.1"/>
    </source>
</evidence>
<dbReference type="InterPro" id="IPR052895">
    <property type="entry name" value="HetReg/Transcr_Mod"/>
</dbReference>
<protein>
    <submittedName>
        <fullName evidence="2">Heterokaryon incompatibility protein-domain-containing protein</fullName>
    </submittedName>
</protein>
<evidence type="ECO:0000259" key="1">
    <source>
        <dbReference type="Pfam" id="PF06985"/>
    </source>
</evidence>
<dbReference type="InterPro" id="IPR010730">
    <property type="entry name" value="HET"/>
</dbReference>
<dbReference type="RefSeq" id="XP_031945759.1">
    <property type="nucleotide sequence ID" value="XM_032086197.1"/>
</dbReference>
<keyword evidence="3" id="KW-1185">Reference proteome</keyword>
<dbReference type="PANTHER" id="PTHR24148:SF78">
    <property type="entry name" value="HETEROKARYON INCOMPATIBILITY DOMAIN-CONTAINING PROTEIN"/>
    <property type="match status" value="1"/>
</dbReference>
<dbReference type="Pfam" id="PF23397">
    <property type="entry name" value="DUF7104"/>
    <property type="match status" value="4"/>
</dbReference>
<evidence type="ECO:0000313" key="3">
    <source>
        <dbReference type="Proteomes" id="UP000325579"/>
    </source>
</evidence>
<reference evidence="2 3" key="1">
    <citation type="submission" date="2019-04" db="EMBL/GenBank/DDBJ databases">
        <authorList>
            <consortium name="DOE Joint Genome Institute"/>
            <person name="Mondo S."/>
            <person name="Kjaerbolling I."/>
            <person name="Vesth T."/>
            <person name="Frisvad J.C."/>
            <person name="Nybo J.L."/>
            <person name="Theobald S."/>
            <person name="Kildgaard S."/>
            <person name="Isbrandt T."/>
            <person name="Kuo A."/>
            <person name="Sato A."/>
            <person name="Lyhne E.K."/>
            <person name="Kogle M.E."/>
            <person name="Wiebenga A."/>
            <person name="Kun R.S."/>
            <person name="Lubbers R.J."/>
            <person name="Makela M.R."/>
            <person name="Barry K."/>
            <person name="Chovatia M."/>
            <person name="Clum A."/>
            <person name="Daum C."/>
            <person name="Haridas S."/>
            <person name="He G."/>
            <person name="LaButti K."/>
            <person name="Lipzen A."/>
            <person name="Riley R."/>
            <person name="Salamov A."/>
            <person name="Simmons B.A."/>
            <person name="Magnuson J.K."/>
            <person name="Henrissat B."/>
            <person name="Mortensen U.H."/>
            <person name="Larsen T.O."/>
            <person name="Devries R.P."/>
            <person name="Grigoriev I.V."/>
            <person name="Machida M."/>
            <person name="Baker S.E."/>
            <person name="Andersen M.R."/>
            <person name="Cantor M.N."/>
            <person name="Hua S.X."/>
        </authorList>
    </citation>
    <scope>NUCLEOTIDE SEQUENCE [LARGE SCALE GENOMIC DNA]</scope>
    <source>
        <strain evidence="2 3">CBS 119388</strain>
    </source>
</reference>
<organism evidence="2 3">
    <name type="scientific">Aspergillus pseudonomiae</name>
    <dbReference type="NCBI Taxonomy" id="1506151"/>
    <lineage>
        <taxon>Eukaryota</taxon>
        <taxon>Fungi</taxon>
        <taxon>Dikarya</taxon>
        <taxon>Ascomycota</taxon>
        <taxon>Pezizomycotina</taxon>
        <taxon>Eurotiomycetes</taxon>
        <taxon>Eurotiomycetidae</taxon>
        <taxon>Eurotiales</taxon>
        <taxon>Aspergillaceae</taxon>
        <taxon>Aspergillus</taxon>
        <taxon>Aspergillus subgen. Circumdati</taxon>
    </lineage>
</organism>
<dbReference type="PANTHER" id="PTHR24148">
    <property type="entry name" value="ANKYRIN REPEAT DOMAIN-CONTAINING PROTEIN 39 HOMOLOG-RELATED"/>
    <property type="match status" value="1"/>
</dbReference>
<sequence length="683" mass="77478">MAAFTYSKLPPGSDMTRMLRLFPHEDSNAQIRGELIDYNLSDTDGRKHLYEALSYVWYEGEGSNHREPWSMILNDCIFPVTRNLYAALLHLRNHQFERMLWVDAICINQSDTDEKEKQIPFMRTIYAQASCVIVWLGEARDYSDEAFEKIRFLEEDSLKHPSVSDGGMTDVSRLFTGRSPVVEDYACSMLLQRNWFCRIWVLQEVGVARHISVMCGHAEMNGYTFCEGSSRVELSSSILNHVHPVILIMRDAICRPKYRPAWRGALSIGELIGMYRNHNATVQHDKVYALLGLCADDPKVPALKPNYSLPWDDLLKQVTTYVLGGDSSVQTWPDRDIAVIKGKGRILGYINRVEVRARGDNRANFMIEFHHAASSVNVPPYWIRDWVLRDPGKLIQEGDIIFLRPRSPSPSIIRLHKDHFEVVMTAVTPQNIDKASFDLLLQEWRSMGGSLDDILLTWRIPRGAPEFQECPYQAKIRLHNMASAVKKVAHIILQRDLDMAFSGPIFEHMLVQCAGNFPFCEDVVKAAAGTGGYTSLRSLIKHGGENLPITEEVVKVAVETQAFRCLELLLNYRGDSLPVTEEMVRTAAARKTPSSGKVMDVLIQYRGDRLPITEDVLKAAAANTLGGYRIMEILFQHRGESLPITEAVVQAAATYGDPLTLQLLLKYRQKQPTNIRRFHQGSR</sequence>
<dbReference type="AlphaFoldDB" id="A0A5N7DPP9"/>
<dbReference type="GeneID" id="43670888"/>
<dbReference type="Pfam" id="PF06985">
    <property type="entry name" value="HET"/>
    <property type="match status" value="1"/>
</dbReference>
<name>A0A5N7DPP9_9EURO</name>
<dbReference type="Proteomes" id="UP000325579">
    <property type="component" value="Unassembled WGS sequence"/>
</dbReference>
<dbReference type="OrthoDB" id="3477286at2759"/>
<dbReference type="InterPro" id="IPR055530">
    <property type="entry name" value="DUF7104"/>
</dbReference>
<proteinExistence type="predicted"/>
<dbReference type="EMBL" id="ML736743">
    <property type="protein sequence ID" value="KAE8408440.1"/>
    <property type="molecule type" value="Genomic_DNA"/>
</dbReference>
<accession>A0A5N7DPP9</accession>
<gene>
    <name evidence="2" type="ORF">BDV37DRAFT_278923</name>
</gene>
<feature type="domain" description="Heterokaryon incompatibility" evidence="1">
    <location>
        <begin position="50"/>
        <end position="204"/>
    </location>
</feature>